<proteinExistence type="inferred from homology"/>
<evidence type="ECO:0000313" key="9">
    <source>
        <dbReference type="EMBL" id="WKW14095.1"/>
    </source>
</evidence>
<accession>A0AA49JSG6</accession>
<evidence type="ECO:0000259" key="7">
    <source>
        <dbReference type="Pfam" id="PF02911"/>
    </source>
</evidence>
<dbReference type="PANTHER" id="PTHR11138">
    <property type="entry name" value="METHIONYL-TRNA FORMYLTRANSFERASE"/>
    <property type="match status" value="1"/>
</dbReference>
<evidence type="ECO:0000256" key="4">
    <source>
        <dbReference type="ARBA" id="ARBA00022917"/>
    </source>
</evidence>
<evidence type="ECO:0000256" key="1">
    <source>
        <dbReference type="ARBA" id="ARBA00010699"/>
    </source>
</evidence>
<dbReference type="InterPro" id="IPR005794">
    <property type="entry name" value="Fmt"/>
</dbReference>
<evidence type="ECO:0000256" key="5">
    <source>
        <dbReference type="HAMAP-Rule" id="MF_00182"/>
    </source>
</evidence>
<dbReference type="InterPro" id="IPR036477">
    <property type="entry name" value="Formyl_transf_N_sf"/>
</dbReference>
<evidence type="ECO:0000256" key="3">
    <source>
        <dbReference type="ARBA" id="ARBA00022679"/>
    </source>
</evidence>
<dbReference type="EC" id="2.1.2.9" evidence="2 5"/>
<feature type="domain" description="Formyl transferase N-terminal" evidence="6">
    <location>
        <begin position="1"/>
        <end position="180"/>
    </location>
</feature>
<comment type="catalytic activity">
    <reaction evidence="5">
        <text>L-methionyl-tRNA(fMet) + (6R)-10-formyltetrahydrofolate = N-formyl-L-methionyl-tRNA(fMet) + (6S)-5,6,7,8-tetrahydrofolate + H(+)</text>
        <dbReference type="Rhea" id="RHEA:24380"/>
        <dbReference type="Rhea" id="RHEA-COMP:9952"/>
        <dbReference type="Rhea" id="RHEA-COMP:9953"/>
        <dbReference type="ChEBI" id="CHEBI:15378"/>
        <dbReference type="ChEBI" id="CHEBI:57453"/>
        <dbReference type="ChEBI" id="CHEBI:78530"/>
        <dbReference type="ChEBI" id="CHEBI:78844"/>
        <dbReference type="ChEBI" id="CHEBI:195366"/>
        <dbReference type="EC" id="2.1.2.9"/>
    </reaction>
</comment>
<dbReference type="EMBL" id="CP130612">
    <property type="protein sequence ID" value="WKW11185.1"/>
    <property type="molecule type" value="Genomic_DNA"/>
</dbReference>
<evidence type="ECO:0000256" key="2">
    <source>
        <dbReference type="ARBA" id="ARBA00012261"/>
    </source>
</evidence>
<feature type="binding site" evidence="5">
    <location>
        <begin position="110"/>
        <end position="113"/>
    </location>
    <ligand>
        <name>(6S)-5,6,7,8-tetrahydrofolate</name>
        <dbReference type="ChEBI" id="CHEBI:57453"/>
    </ligand>
</feature>
<dbReference type="Pfam" id="PF00551">
    <property type="entry name" value="Formyl_trans_N"/>
    <property type="match status" value="1"/>
</dbReference>
<evidence type="ECO:0000313" key="8">
    <source>
        <dbReference type="EMBL" id="WKW11185.1"/>
    </source>
</evidence>
<accession>A0AA49JXP9</accession>
<organism evidence="8">
    <name type="scientific">Pseudogemmatithrix spongiicola</name>
    <dbReference type="NCBI Taxonomy" id="3062599"/>
    <lineage>
        <taxon>Bacteria</taxon>
        <taxon>Pseudomonadati</taxon>
        <taxon>Gemmatimonadota</taxon>
        <taxon>Gemmatimonadia</taxon>
        <taxon>Gemmatimonadales</taxon>
        <taxon>Gemmatimonadaceae</taxon>
        <taxon>Pseudogemmatithrix</taxon>
    </lineage>
</organism>
<dbReference type="KEGG" id="pspc:Strain318_000420"/>
<dbReference type="SUPFAM" id="SSF53328">
    <property type="entry name" value="Formyltransferase"/>
    <property type="match status" value="1"/>
</dbReference>
<dbReference type="PANTHER" id="PTHR11138:SF5">
    <property type="entry name" value="METHIONYL-TRNA FORMYLTRANSFERASE, MITOCHONDRIAL"/>
    <property type="match status" value="1"/>
</dbReference>
<keyword evidence="4 5" id="KW-0648">Protein biosynthesis</keyword>
<dbReference type="NCBIfam" id="TIGR00460">
    <property type="entry name" value="fmt"/>
    <property type="match status" value="1"/>
</dbReference>
<dbReference type="InterPro" id="IPR005793">
    <property type="entry name" value="Formyl_trans_C"/>
</dbReference>
<comment type="function">
    <text evidence="5">Attaches a formyl group to the free amino group of methionyl-tRNA(fMet). The formyl group appears to play a dual role in the initiator identity of N-formylmethionyl-tRNA by promoting its recognition by IF2 and preventing the misappropriation of this tRNA by the elongation apparatus.</text>
</comment>
<dbReference type="FunFam" id="3.40.50.12230:FF:000001">
    <property type="entry name" value="Methionyl-tRNA formyltransferase"/>
    <property type="match status" value="1"/>
</dbReference>
<comment type="similarity">
    <text evidence="1 5">Belongs to the Fmt family.</text>
</comment>
<dbReference type="InterPro" id="IPR011034">
    <property type="entry name" value="Formyl_transferase-like_C_sf"/>
</dbReference>
<dbReference type="SUPFAM" id="SSF50486">
    <property type="entry name" value="FMT C-terminal domain-like"/>
    <property type="match status" value="1"/>
</dbReference>
<dbReference type="CDD" id="cd08646">
    <property type="entry name" value="FMT_core_Met-tRNA-FMT_N"/>
    <property type="match status" value="1"/>
</dbReference>
<evidence type="ECO:0000259" key="6">
    <source>
        <dbReference type="Pfam" id="PF00551"/>
    </source>
</evidence>
<reference evidence="8" key="1">
    <citation type="submission" date="2023-07" db="EMBL/GenBank/DDBJ databases">
        <authorList>
            <person name="Haufschild T."/>
            <person name="Kallscheuer N."/>
            <person name="Hammer J."/>
            <person name="Kohn T."/>
            <person name="Kabuu M."/>
            <person name="Jogler M."/>
            <person name="Wohfarth N."/>
            <person name="Heuer A."/>
            <person name="Rohde M."/>
            <person name="van Teeseling M.C.F."/>
            <person name="Jogler C."/>
        </authorList>
    </citation>
    <scope>NUCLEOTIDE SEQUENCE</scope>
    <source>
        <strain evidence="8">Strain 138</strain>
        <strain evidence="9">Strain 318</strain>
    </source>
</reference>
<dbReference type="Proteomes" id="UP001229955">
    <property type="component" value="Chromosome"/>
</dbReference>
<name>A0AA49JSG6_9BACT</name>
<dbReference type="InterPro" id="IPR041711">
    <property type="entry name" value="Met-tRNA-FMT_N"/>
</dbReference>
<dbReference type="Gene3D" id="3.40.50.12230">
    <property type="match status" value="1"/>
</dbReference>
<dbReference type="Pfam" id="PF02911">
    <property type="entry name" value="Formyl_trans_C"/>
    <property type="match status" value="1"/>
</dbReference>
<dbReference type="AlphaFoldDB" id="A0AA49JSG6"/>
<keyword evidence="3 5" id="KW-0808">Transferase</keyword>
<gene>
    <name evidence="5 8" type="primary">fmt</name>
    <name evidence="8" type="ORF">Strain138_000420</name>
    <name evidence="9" type="ORF">Strain318_000420</name>
</gene>
<protein>
    <recommendedName>
        <fullName evidence="2 5">Methionyl-tRNA formyltransferase</fullName>
        <ecNumber evidence="2 5">2.1.2.9</ecNumber>
    </recommendedName>
</protein>
<sequence length="312" mass="33790">MRLAFFGTPDFAVPTLRALIGEGHDVVCVVTQPDRPQGRSRSTLVPPPVKAVALEESIPVLQPDRPRGEEFLAQLRAFEPDLSVVVAYGHILRQDVIDLPTRGTVNIHASLLPRWRGAAPIQAAILAGDAETGVSIQRMVLQLDAGPVLHEVRVPLPDTITGGELTEALSELGAEAIVEFLTMFEVDGITERPQDESLVTYAPKIDRAMARLDFRQEAAQIARAIRAFDPRPGAWGVVRDTETRLFGARVLVDRRGEPGEVLEVGEMGMVVACGVGAVAVETVHPAGRRRVAALDWAQGRGVAVGDYWTLPE</sequence>
<dbReference type="InterPro" id="IPR002376">
    <property type="entry name" value="Formyl_transf_N"/>
</dbReference>
<dbReference type="CDD" id="cd08704">
    <property type="entry name" value="Met_tRNA_FMT_C"/>
    <property type="match status" value="1"/>
</dbReference>
<dbReference type="GO" id="GO:0004479">
    <property type="term" value="F:methionyl-tRNA formyltransferase activity"/>
    <property type="evidence" value="ECO:0007669"/>
    <property type="project" value="UniProtKB-UniRule"/>
</dbReference>
<dbReference type="RefSeq" id="WP_367886887.1">
    <property type="nucleotide sequence ID" value="NZ_CP130612.1"/>
</dbReference>
<dbReference type="EMBL" id="CP130613">
    <property type="protein sequence ID" value="WKW14095.1"/>
    <property type="molecule type" value="Genomic_DNA"/>
</dbReference>
<keyword evidence="10" id="KW-1185">Reference proteome</keyword>
<evidence type="ECO:0000313" key="10">
    <source>
        <dbReference type="Proteomes" id="UP001229955"/>
    </source>
</evidence>
<dbReference type="HAMAP" id="MF_00182">
    <property type="entry name" value="Formyl_trans"/>
    <property type="match status" value="1"/>
</dbReference>
<dbReference type="GO" id="GO:0005829">
    <property type="term" value="C:cytosol"/>
    <property type="evidence" value="ECO:0007669"/>
    <property type="project" value="TreeGrafter"/>
</dbReference>
<dbReference type="InterPro" id="IPR044135">
    <property type="entry name" value="Met-tRNA-FMT_C"/>
</dbReference>
<feature type="domain" description="Formyl transferase C-terminal" evidence="7">
    <location>
        <begin position="204"/>
        <end position="300"/>
    </location>
</feature>